<dbReference type="Proteomes" id="UP000184295">
    <property type="component" value="Unassembled WGS sequence"/>
</dbReference>
<dbReference type="STRING" id="1121881.SAMN02745225_01929"/>
<dbReference type="InterPro" id="IPR036291">
    <property type="entry name" value="NAD(P)-bd_dom_sf"/>
</dbReference>
<dbReference type="RefSeq" id="WP_072791813.1">
    <property type="nucleotide sequence ID" value="NZ_FQUL01000035.1"/>
</dbReference>
<dbReference type="SMART" id="SM00829">
    <property type="entry name" value="PKS_ER"/>
    <property type="match status" value="1"/>
</dbReference>
<proteinExistence type="predicted"/>
<dbReference type="PANTHER" id="PTHR43205">
    <property type="entry name" value="PROSTAGLANDIN REDUCTASE"/>
    <property type="match status" value="1"/>
</dbReference>
<dbReference type="OrthoDB" id="9805663at2"/>
<dbReference type="SUPFAM" id="SSF51735">
    <property type="entry name" value="NAD(P)-binding Rossmann-fold domains"/>
    <property type="match status" value="1"/>
</dbReference>
<name>A0A1M4X834_9ACTN</name>
<accession>A0A1M4X834</accession>
<dbReference type="Pfam" id="PF16884">
    <property type="entry name" value="ADH_N_2"/>
    <property type="match status" value="1"/>
</dbReference>
<dbReference type="AlphaFoldDB" id="A0A1M4X834"/>
<evidence type="ECO:0000313" key="4">
    <source>
        <dbReference type="Proteomes" id="UP000184295"/>
    </source>
</evidence>
<dbReference type="Gene3D" id="3.40.50.720">
    <property type="entry name" value="NAD(P)-binding Rossmann-like Domain"/>
    <property type="match status" value="1"/>
</dbReference>
<gene>
    <name evidence="3" type="ORF">SAMN02745225_01929</name>
</gene>
<dbReference type="InterPro" id="IPR011032">
    <property type="entry name" value="GroES-like_sf"/>
</dbReference>
<dbReference type="FunFam" id="3.40.50.720:FF:000121">
    <property type="entry name" value="Prostaglandin reductase 2"/>
    <property type="match status" value="1"/>
</dbReference>
<keyword evidence="4" id="KW-1185">Reference proteome</keyword>
<dbReference type="SUPFAM" id="SSF50129">
    <property type="entry name" value="GroES-like"/>
    <property type="match status" value="1"/>
</dbReference>
<reference evidence="4" key="1">
    <citation type="submission" date="2016-11" db="EMBL/GenBank/DDBJ databases">
        <authorList>
            <person name="Varghese N."/>
            <person name="Submissions S."/>
        </authorList>
    </citation>
    <scope>NUCLEOTIDE SEQUENCE [LARGE SCALE GENOMIC DNA]</scope>
    <source>
        <strain evidence="4">DSM 19514</strain>
    </source>
</reference>
<dbReference type="InterPro" id="IPR020843">
    <property type="entry name" value="ER"/>
</dbReference>
<dbReference type="CDD" id="cd05288">
    <property type="entry name" value="PGDH"/>
    <property type="match status" value="1"/>
</dbReference>
<feature type="domain" description="Enoyl reductase (ER)" evidence="2">
    <location>
        <begin position="12"/>
        <end position="330"/>
    </location>
</feature>
<sequence length="332" mass="35850">MRAIVLASRPVGTPSRENFEMVEVDGEKEKLRAGQVRLRPRWFSVDPYMRGRMNDVPSYIPPFRVGEPITSEAIAEVIESTTEGLSTGDLVRAHLAWQEESVLDARFATKISSDPGMSPTYYLGAMGMPGLTAYVGLFTVGHLREGDVVFISGAAGAVGSIAGQIAKTQGNFVIGSAGSDTKIDELKQLGFDAVFNYKKSAPKDALRSLAPNGIDLYFDNVGGDHLEAAIGSLRNFGRVSLCGAISQYNSTGPTPGPRNFEGNVIRKRLEVRGFIVSDHQDERVAFERDMAGWISSGKVKVLETIYEGFSSLPDAFLGLFSGSNNGKMLVAL</sequence>
<dbReference type="InterPro" id="IPR041694">
    <property type="entry name" value="ADH_N_2"/>
</dbReference>
<dbReference type="InterPro" id="IPR045010">
    <property type="entry name" value="MDR_fam"/>
</dbReference>
<evidence type="ECO:0000256" key="1">
    <source>
        <dbReference type="ARBA" id="ARBA00023002"/>
    </source>
</evidence>
<organism evidence="3 4">
    <name type="scientific">Ferrithrix thermotolerans DSM 19514</name>
    <dbReference type="NCBI Taxonomy" id="1121881"/>
    <lineage>
        <taxon>Bacteria</taxon>
        <taxon>Bacillati</taxon>
        <taxon>Actinomycetota</taxon>
        <taxon>Acidimicrobiia</taxon>
        <taxon>Acidimicrobiales</taxon>
        <taxon>Acidimicrobiaceae</taxon>
        <taxon>Ferrithrix</taxon>
    </lineage>
</organism>
<dbReference type="Gene3D" id="3.90.180.10">
    <property type="entry name" value="Medium-chain alcohol dehydrogenases, catalytic domain"/>
    <property type="match status" value="1"/>
</dbReference>
<dbReference type="EMBL" id="FQUL01000035">
    <property type="protein sequence ID" value="SHE89597.1"/>
    <property type="molecule type" value="Genomic_DNA"/>
</dbReference>
<dbReference type="PANTHER" id="PTHR43205:SF7">
    <property type="entry name" value="PROSTAGLANDIN REDUCTASE 1"/>
    <property type="match status" value="1"/>
</dbReference>
<dbReference type="Pfam" id="PF00107">
    <property type="entry name" value="ADH_zinc_N"/>
    <property type="match status" value="1"/>
</dbReference>
<evidence type="ECO:0000313" key="3">
    <source>
        <dbReference type="EMBL" id="SHE89597.1"/>
    </source>
</evidence>
<dbReference type="InterPro" id="IPR013149">
    <property type="entry name" value="ADH-like_C"/>
</dbReference>
<dbReference type="GO" id="GO:0016628">
    <property type="term" value="F:oxidoreductase activity, acting on the CH-CH group of donors, NAD or NADP as acceptor"/>
    <property type="evidence" value="ECO:0007669"/>
    <property type="project" value="InterPro"/>
</dbReference>
<evidence type="ECO:0000259" key="2">
    <source>
        <dbReference type="SMART" id="SM00829"/>
    </source>
</evidence>
<protein>
    <recommendedName>
        <fullName evidence="2">Enoyl reductase (ER) domain-containing protein</fullName>
    </recommendedName>
</protein>
<keyword evidence="1" id="KW-0560">Oxidoreductase</keyword>